<accession>A0A376FBN4</accession>
<sequence length="138" mass="15608">MRRNSPVTQNEYLLNDGSTLMSTTDTKSHITYANSAFIEASGYKEEHLLGEPHNLIRHPDMPAEAFGDMWFTLQQGETWTGLVKNRRHNGDHYWVRANVTPVWQGGSPDGGIFPCEISPHGKRLRPVKNCTQKCVITN</sequence>
<dbReference type="AlphaFoldDB" id="A0A376FBN4"/>
<organism evidence="2 3">
    <name type="scientific">Enterobacter asburiae</name>
    <dbReference type="NCBI Taxonomy" id="61645"/>
    <lineage>
        <taxon>Bacteria</taxon>
        <taxon>Pseudomonadati</taxon>
        <taxon>Pseudomonadota</taxon>
        <taxon>Gammaproteobacteria</taxon>
        <taxon>Enterobacterales</taxon>
        <taxon>Enterobacteriaceae</taxon>
        <taxon>Enterobacter</taxon>
        <taxon>Enterobacter cloacae complex</taxon>
    </lineage>
</organism>
<dbReference type="NCBIfam" id="TIGR00229">
    <property type="entry name" value="sensory_box"/>
    <property type="match status" value="1"/>
</dbReference>
<dbReference type="CDD" id="cd00130">
    <property type="entry name" value="PAS"/>
    <property type="match status" value="1"/>
</dbReference>
<dbReference type="InterPro" id="IPR013655">
    <property type="entry name" value="PAS_fold_3"/>
</dbReference>
<evidence type="ECO:0000259" key="1">
    <source>
        <dbReference type="PROSITE" id="PS50112"/>
    </source>
</evidence>
<evidence type="ECO:0000313" key="2">
    <source>
        <dbReference type="EMBL" id="STD20702.1"/>
    </source>
</evidence>
<reference evidence="2 3" key="1">
    <citation type="submission" date="2018-06" db="EMBL/GenBank/DDBJ databases">
        <authorList>
            <consortium name="Pathogen Informatics"/>
            <person name="Doyle S."/>
        </authorList>
    </citation>
    <scope>NUCLEOTIDE SEQUENCE [LARGE SCALE GENOMIC DNA]</scope>
    <source>
        <strain evidence="2 3">NCTC12123</strain>
    </source>
</reference>
<feature type="domain" description="PAS" evidence="1">
    <location>
        <begin position="25"/>
        <end position="60"/>
    </location>
</feature>
<dbReference type="Pfam" id="PF08447">
    <property type="entry name" value="PAS_3"/>
    <property type="match status" value="1"/>
</dbReference>
<proteinExistence type="predicted"/>
<dbReference type="InterPro" id="IPR035965">
    <property type="entry name" value="PAS-like_dom_sf"/>
</dbReference>
<dbReference type="Gene3D" id="3.30.450.20">
    <property type="entry name" value="PAS domain"/>
    <property type="match status" value="1"/>
</dbReference>
<dbReference type="Proteomes" id="UP000255163">
    <property type="component" value="Unassembled WGS sequence"/>
</dbReference>
<dbReference type="PROSITE" id="PS50112">
    <property type="entry name" value="PAS"/>
    <property type="match status" value="1"/>
</dbReference>
<dbReference type="InterPro" id="IPR000014">
    <property type="entry name" value="PAS"/>
</dbReference>
<name>A0A376FBN4_ENTAS</name>
<dbReference type="SUPFAM" id="SSF55785">
    <property type="entry name" value="PYP-like sensor domain (PAS domain)"/>
    <property type="match status" value="1"/>
</dbReference>
<protein>
    <submittedName>
        <fullName evidence="2">Methyl-accepting chemotaxis sensory transducer with Pas/Pac sensor</fullName>
    </submittedName>
</protein>
<gene>
    <name evidence="2" type="primary">aer_1</name>
    <name evidence="2" type="ORF">NCTC12123_02215</name>
</gene>
<dbReference type="EMBL" id="UFYI01000007">
    <property type="protein sequence ID" value="STD20702.1"/>
    <property type="molecule type" value="Genomic_DNA"/>
</dbReference>
<evidence type="ECO:0000313" key="3">
    <source>
        <dbReference type="Proteomes" id="UP000255163"/>
    </source>
</evidence>